<proteinExistence type="predicted"/>
<evidence type="ECO:0000313" key="1">
    <source>
        <dbReference type="EMBL" id="UZZ64235.1"/>
    </source>
</evidence>
<protein>
    <submittedName>
        <fullName evidence="1">Uncharacterized protein</fullName>
    </submittedName>
</protein>
<organism evidence="1 2">
    <name type="scientific">Escherichia phage A5-4</name>
    <dbReference type="NCBI Taxonomy" id="2996162"/>
    <lineage>
        <taxon>Viruses</taxon>
        <taxon>Duplodnaviria</taxon>
        <taxon>Heunggongvirae</taxon>
        <taxon>Uroviricota</taxon>
        <taxon>Caudoviricetes</taxon>
        <taxon>Vequintavirinae</taxon>
    </lineage>
</organism>
<dbReference type="EMBL" id="OP744025">
    <property type="protein sequence ID" value="UZZ64235.1"/>
    <property type="molecule type" value="Genomic_DNA"/>
</dbReference>
<name>A0AAE9PRL7_9CAUD</name>
<keyword evidence="2" id="KW-1185">Reference proteome</keyword>
<gene>
    <name evidence="1" type="ORF">A54_271</name>
</gene>
<sequence length="58" mass="6740">MTQRIVKVIKETEDFHAKEVEYHAEEDVIEICHAGDSVILDKKQAKDLIEILSQFINK</sequence>
<reference evidence="1 2" key="1">
    <citation type="submission" date="2022-10" db="EMBL/GenBank/DDBJ databases">
        <authorList>
            <person name="Cortes-Martin A."/>
            <person name="Buttimer C.T.H."/>
            <person name="Hill C."/>
        </authorList>
    </citation>
    <scope>NUCLEOTIDE SEQUENCE [LARGE SCALE GENOMIC DNA]</scope>
</reference>
<dbReference type="Proteomes" id="UP001236076">
    <property type="component" value="Segment"/>
</dbReference>
<evidence type="ECO:0000313" key="2">
    <source>
        <dbReference type="Proteomes" id="UP001236076"/>
    </source>
</evidence>
<accession>A0AAE9PRL7</accession>